<dbReference type="CDD" id="cd00254">
    <property type="entry name" value="LT-like"/>
    <property type="match status" value="1"/>
</dbReference>
<dbReference type="Gene3D" id="1.10.530.10">
    <property type="match status" value="1"/>
</dbReference>
<name>A0A3B0Z537_9ZZZZ</name>
<dbReference type="SUPFAM" id="SSF53955">
    <property type="entry name" value="Lysozyme-like"/>
    <property type="match status" value="1"/>
</dbReference>
<dbReference type="InterPro" id="IPR008258">
    <property type="entry name" value="Transglycosylase_SLT_dom_1"/>
</dbReference>
<dbReference type="InterPro" id="IPR023346">
    <property type="entry name" value="Lysozyme-like_dom_sf"/>
</dbReference>
<reference evidence="2" key="1">
    <citation type="submission" date="2018-06" db="EMBL/GenBank/DDBJ databases">
        <authorList>
            <person name="Zhirakovskaya E."/>
        </authorList>
    </citation>
    <scope>NUCLEOTIDE SEQUENCE</scope>
</reference>
<dbReference type="EMBL" id="UOFO01000097">
    <property type="protein sequence ID" value="VAW86641.1"/>
    <property type="molecule type" value="Genomic_DNA"/>
</dbReference>
<dbReference type="PANTHER" id="PTHR37423">
    <property type="entry name" value="SOLUBLE LYTIC MUREIN TRANSGLYCOSYLASE-RELATED"/>
    <property type="match status" value="1"/>
</dbReference>
<evidence type="ECO:0000313" key="2">
    <source>
        <dbReference type="EMBL" id="VAW86641.1"/>
    </source>
</evidence>
<dbReference type="AlphaFoldDB" id="A0A3B0Z537"/>
<organism evidence="2">
    <name type="scientific">hydrothermal vent metagenome</name>
    <dbReference type="NCBI Taxonomy" id="652676"/>
    <lineage>
        <taxon>unclassified sequences</taxon>
        <taxon>metagenomes</taxon>
        <taxon>ecological metagenomes</taxon>
    </lineage>
</organism>
<dbReference type="Pfam" id="PF01464">
    <property type="entry name" value="SLT"/>
    <property type="match status" value="1"/>
</dbReference>
<feature type="domain" description="Transglycosylase SLT" evidence="1">
    <location>
        <begin position="84"/>
        <end position="179"/>
    </location>
</feature>
<proteinExistence type="predicted"/>
<sequence length="195" mass="23249">MQFFFKSISYVVIVFFFYGSSLCFSATNKIEIDEDLRRVLINAINDTDSFADRFEAEVWLMDMSQRLKRRIKDPKKRLDLLKLVHYEAQRVDLPPELILAVIDIESNFDRWALSYVGARGYMQVMPFWLKEMNRPDDDLFTPEINVRMGCTILRFYVDKEKGDLTRGLARYNGSLGRTKYPNKVFLALRKRWYRR</sequence>
<protein>
    <submittedName>
        <fullName evidence="2">FIG016425: Soluble lytic murein transglycosylase and related regulatory proteins (Some contain LysM/invasin domains)</fullName>
    </submittedName>
</protein>
<gene>
    <name evidence="2" type="ORF">MNBD_GAMMA16-2156</name>
</gene>
<accession>A0A3B0Z537</accession>
<evidence type="ECO:0000259" key="1">
    <source>
        <dbReference type="Pfam" id="PF01464"/>
    </source>
</evidence>
<dbReference type="PANTHER" id="PTHR37423:SF2">
    <property type="entry name" value="MEMBRANE-BOUND LYTIC MUREIN TRANSGLYCOSYLASE C"/>
    <property type="match status" value="1"/>
</dbReference>